<dbReference type="Pfam" id="PF00285">
    <property type="entry name" value="Citrate_synt"/>
    <property type="match status" value="1"/>
</dbReference>
<dbReference type="Gene3D" id="1.10.580.10">
    <property type="entry name" value="Citrate Synthase, domain 1"/>
    <property type="match status" value="1"/>
</dbReference>
<dbReference type="PANTHER" id="PTHR11739:SF4">
    <property type="entry name" value="CITRATE SYNTHASE, PEROXISOMAL"/>
    <property type="match status" value="1"/>
</dbReference>
<dbReference type="Gene3D" id="1.10.230.10">
    <property type="entry name" value="Cytochrome P450-Terp, domain 2"/>
    <property type="match status" value="1"/>
</dbReference>
<dbReference type="SUPFAM" id="SSF48256">
    <property type="entry name" value="Citrate synthase"/>
    <property type="match status" value="1"/>
</dbReference>
<dbReference type="InterPro" id="IPR002020">
    <property type="entry name" value="Citrate_synthase"/>
</dbReference>
<dbReference type="InterPro" id="IPR016142">
    <property type="entry name" value="Citrate_synth-like_lrg_a-sub"/>
</dbReference>
<dbReference type="AlphaFoldDB" id="A0A076PYJ0"/>
<dbReference type="GO" id="GO:0005975">
    <property type="term" value="P:carbohydrate metabolic process"/>
    <property type="evidence" value="ECO:0007669"/>
    <property type="project" value="TreeGrafter"/>
</dbReference>
<comment type="pathway">
    <text evidence="1">Carbohydrate metabolism; tricarboxylic acid cycle; isocitrate from oxaloacetate: step 1/2.</text>
</comment>
<evidence type="ECO:0000313" key="5">
    <source>
        <dbReference type="EMBL" id="AIJ48467.1"/>
    </source>
</evidence>
<comment type="similarity">
    <text evidence="2">Belongs to the citrate synthase family.</text>
</comment>
<gene>
    <name evidence="5" type="ORF">O987_21895</name>
</gene>
<dbReference type="InterPro" id="IPR016143">
    <property type="entry name" value="Citrate_synth-like_sm_a-sub"/>
</dbReference>
<dbReference type="HOGENOM" id="CLU_1003662_0_0_4"/>
<proteinExistence type="inferred from homology"/>
<evidence type="ECO:0000256" key="1">
    <source>
        <dbReference type="ARBA" id="ARBA00004751"/>
    </source>
</evidence>
<evidence type="ECO:0000313" key="6">
    <source>
        <dbReference type="Proteomes" id="UP000028782"/>
    </source>
</evidence>
<dbReference type="EMBL" id="CP006704">
    <property type="protein sequence ID" value="AIJ48467.1"/>
    <property type="molecule type" value="Genomic_DNA"/>
</dbReference>
<dbReference type="UniPathway" id="UPA00223">
    <property type="reaction ID" value="UER00717"/>
</dbReference>
<name>A0A076PYJ0_COMTE</name>
<dbReference type="PANTHER" id="PTHR11739">
    <property type="entry name" value="CITRATE SYNTHASE"/>
    <property type="match status" value="1"/>
</dbReference>
<reference evidence="5 6" key="1">
    <citation type="journal article" date="2014" name="Genome Announc.">
        <title>Complete Genome Sequence of Polychlorinated Biphenyl Degrader Comamonas testosteroni TK102 (NBRC 109938).</title>
        <authorList>
            <person name="Fukuda K."/>
            <person name="Hosoyama A."/>
            <person name="Tsuchikane K."/>
            <person name="Ohji S."/>
            <person name="Yamazoe A."/>
            <person name="Fujita N."/>
            <person name="Shintani M."/>
            <person name="Kimbara K."/>
        </authorList>
    </citation>
    <scope>NUCLEOTIDE SEQUENCE [LARGE SCALE GENOMIC DNA]</scope>
    <source>
        <strain evidence="5">TK102</strain>
    </source>
</reference>
<evidence type="ECO:0000256" key="2">
    <source>
        <dbReference type="ARBA" id="ARBA00010566"/>
    </source>
</evidence>
<keyword evidence="4" id="KW-0808">Transferase</keyword>
<dbReference type="GO" id="GO:0036440">
    <property type="term" value="F:citrate synthase activity"/>
    <property type="evidence" value="ECO:0007669"/>
    <property type="project" value="UniProtKB-EC"/>
</dbReference>
<sequence length="277" mass="29113">MHSAEHVTPLKLLSMLTTSLSAFERAEDDMQTAGFAACRRLLQTLAGTAGVFGPRAQFSAPRDGEFMAQCVARGLGLGDRPDAVRAIDAALVMSAEHELSAPTFATRICASTGADLHACVAAAMLTQSGSMQVGGAVEVEALIDALPFGLEPEDALPLAAASGFKSNELPCFGHPLYDGEDPRSAVLLDFIGRLDTHGPDTPRVQALVAGARQAGQHPNVFAALVILCKAIGLPNGSGAMLHTLARTSGWIAHAMEQRLTGAMLRPRAKYMGQHHPR</sequence>
<evidence type="ECO:0000256" key="4">
    <source>
        <dbReference type="ARBA" id="ARBA00022679"/>
    </source>
</evidence>
<dbReference type="KEGG" id="ctes:O987_21895"/>
<dbReference type="EC" id="2.3.3.16" evidence="3"/>
<dbReference type="GO" id="GO:0005829">
    <property type="term" value="C:cytosol"/>
    <property type="evidence" value="ECO:0007669"/>
    <property type="project" value="TreeGrafter"/>
</dbReference>
<evidence type="ECO:0000256" key="3">
    <source>
        <dbReference type="ARBA" id="ARBA00012972"/>
    </source>
</evidence>
<organism evidence="5 6">
    <name type="scientific">Comamonas testosteroni TK102</name>
    <dbReference type="NCBI Taxonomy" id="1392005"/>
    <lineage>
        <taxon>Bacteria</taxon>
        <taxon>Pseudomonadati</taxon>
        <taxon>Pseudomonadota</taxon>
        <taxon>Betaproteobacteria</taxon>
        <taxon>Burkholderiales</taxon>
        <taxon>Comamonadaceae</taxon>
        <taxon>Comamonas</taxon>
    </lineage>
</organism>
<dbReference type="GO" id="GO:0006099">
    <property type="term" value="P:tricarboxylic acid cycle"/>
    <property type="evidence" value="ECO:0007669"/>
    <property type="project" value="UniProtKB-UniPathway"/>
</dbReference>
<dbReference type="Proteomes" id="UP000028782">
    <property type="component" value="Chromosome"/>
</dbReference>
<accession>A0A076PYJ0</accession>
<dbReference type="InterPro" id="IPR036969">
    <property type="entry name" value="Citrate_synthase_sf"/>
</dbReference>
<protein>
    <recommendedName>
        <fullName evidence="3">citrate synthase (unknown stereospecificity)</fullName>
        <ecNumber evidence="3">2.3.3.16</ecNumber>
    </recommendedName>
</protein>
<dbReference type="PRINTS" id="PR00143">
    <property type="entry name" value="CITRTSNTHASE"/>
</dbReference>